<keyword evidence="4" id="KW-1185">Reference proteome</keyword>
<dbReference type="GeneID" id="9462208"/>
<evidence type="ECO:0000256" key="2">
    <source>
        <dbReference type="SAM" id="SignalP"/>
    </source>
</evidence>
<keyword evidence="2" id="KW-0732">Signal</keyword>
<evidence type="ECO:0000256" key="1">
    <source>
        <dbReference type="SAM" id="MobiDB-lite"/>
    </source>
</evidence>
<protein>
    <submittedName>
        <fullName evidence="3">Secreted RxLR effector peptide protein, putative</fullName>
    </submittedName>
</protein>
<organism evidence="3 4">
    <name type="scientific">Phytophthora infestans (strain T30-4)</name>
    <name type="common">Potato late blight agent</name>
    <dbReference type="NCBI Taxonomy" id="403677"/>
    <lineage>
        <taxon>Eukaryota</taxon>
        <taxon>Sar</taxon>
        <taxon>Stramenopiles</taxon>
        <taxon>Oomycota</taxon>
        <taxon>Peronosporomycetes</taxon>
        <taxon>Peronosporales</taxon>
        <taxon>Peronosporaceae</taxon>
        <taxon>Phytophthora</taxon>
    </lineage>
</organism>
<reference evidence="4" key="1">
    <citation type="journal article" date="2009" name="Nature">
        <title>Genome sequence and analysis of the Irish potato famine pathogen Phytophthora infestans.</title>
        <authorList>
            <consortium name="The Broad Institute Genome Sequencing Platform"/>
            <person name="Haas B.J."/>
            <person name="Kamoun S."/>
            <person name="Zody M.C."/>
            <person name="Jiang R.H."/>
            <person name="Handsaker R.E."/>
            <person name="Cano L.M."/>
            <person name="Grabherr M."/>
            <person name="Kodira C.D."/>
            <person name="Raffaele S."/>
            <person name="Torto-Alalibo T."/>
            <person name="Bozkurt T.O."/>
            <person name="Ah-Fong A.M."/>
            <person name="Alvarado L."/>
            <person name="Anderson V.L."/>
            <person name="Armstrong M.R."/>
            <person name="Avrova A."/>
            <person name="Baxter L."/>
            <person name="Beynon J."/>
            <person name="Boevink P.C."/>
            <person name="Bollmann S.R."/>
            <person name="Bos J.I."/>
            <person name="Bulone V."/>
            <person name="Cai G."/>
            <person name="Cakir C."/>
            <person name="Carrington J.C."/>
            <person name="Chawner M."/>
            <person name="Conti L."/>
            <person name="Costanzo S."/>
            <person name="Ewan R."/>
            <person name="Fahlgren N."/>
            <person name="Fischbach M.A."/>
            <person name="Fugelstad J."/>
            <person name="Gilroy E.M."/>
            <person name="Gnerre S."/>
            <person name="Green P.J."/>
            <person name="Grenville-Briggs L.J."/>
            <person name="Griffith J."/>
            <person name="Grunwald N.J."/>
            <person name="Horn K."/>
            <person name="Horner N.R."/>
            <person name="Hu C.H."/>
            <person name="Huitema E."/>
            <person name="Jeong D.H."/>
            <person name="Jones A.M."/>
            <person name="Jones J.D."/>
            <person name="Jones R.W."/>
            <person name="Karlsson E.K."/>
            <person name="Kunjeti S.G."/>
            <person name="Lamour K."/>
            <person name="Liu Z."/>
            <person name="Ma L."/>
            <person name="Maclean D."/>
            <person name="Chibucos M.C."/>
            <person name="McDonald H."/>
            <person name="McWalters J."/>
            <person name="Meijer H.J."/>
            <person name="Morgan W."/>
            <person name="Morris P.F."/>
            <person name="Munro C.A."/>
            <person name="O'Neill K."/>
            <person name="Ospina-Giraldo M."/>
            <person name="Pinzon A."/>
            <person name="Pritchard L."/>
            <person name="Ramsahoye B."/>
            <person name="Ren Q."/>
            <person name="Restrepo S."/>
            <person name="Roy S."/>
            <person name="Sadanandom A."/>
            <person name="Savidor A."/>
            <person name="Schornack S."/>
            <person name="Schwartz D.C."/>
            <person name="Schumann U.D."/>
            <person name="Schwessinger B."/>
            <person name="Seyer L."/>
            <person name="Sharpe T."/>
            <person name="Silvar C."/>
            <person name="Song J."/>
            <person name="Studholme D.J."/>
            <person name="Sykes S."/>
            <person name="Thines M."/>
            <person name="van de Vondervoort P.J."/>
            <person name="Phuntumart V."/>
            <person name="Wawra S."/>
            <person name="Weide R."/>
            <person name="Win J."/>
            <person name="Young C."/>
            <person name="Zhou S."/>
            <person name="Fry W."/>
            <person name="Meyers B.C."/>
            <person name="van West P."/>
            <person name="Ristaino J."/>
            <person name="Govers F."/>
            <person name="Birch P.R."/>
            <person name="Whisson S.C."/>
            <person name="Judelson H.S."/>
            <person name="Nusbaum C."/>
        </authorList>
    </citation>
    <scope>NUCLEOTIDE SEQUENCE [LARGE SCALE GENOMIC DNA]</scope>
    <source>
        <strain evidence="4">T30-4</strain>
    </source>
</reference>
<feature type="region of interest" description="Disordered" evidence="1">
    <location>
        <begin position="148"/>
        <end position="169"/>
    </location>
</feature>
<dbReference type="Proteomes" id="UP000006643">
    <property type="component" value="Unassembled WGS sequence"/>
</dbReference>
<dbReference type="RefSeq" id="XP_002902990.1">
    <property type="nucleotide sequence ID" value="XM_002902944.1"/>
</dbReference>
<dbReference type="AlphaFoldDB" id="D0NDK3"/>
<feature type="chain" id="PRO_5003012346" evidence="2">
    <location>
        <begin position="20"/>
        <end position="202"/>
    </location>
</feature>
<feature type="signal peptide" evidence="2">
    <location>
        <begin position="1"/>
        <end position="19"/>
    </location>
</feature>
<feature type="compositionally biased region" description="Low complexity" evidence="1">
    <location>
        <begin position="159"/>
        <end position="169"/>
    </location>
</feature>
<dbReference type="KEGG" id="pif:PITG_22871"/>
<dbReference type="InParanoid" id="D0NDK3"/>
<name>D0NDK3_PHYIT</name>
<dbReference type="VEuPathDB" id="FungiDB:PITG_22871"/>
<evidence type="ECO:0000313" key="3">
    <source>
        <dbReference type="EMBL" id="EEY56160.1"/>
    </source>
</evidence>
<evidence type="ECO:0000313" key="4">
    <source>
        <dbReference type="Proteomes" id="UP000006643"/>
    </source>
</evidence>
<dbReference type="EMBL" id="DS028133">
    <property type="protein sequence ID" value="EEY56160.1"/>
    <property type="molecule type" value="Genomic_DNA"/>
</dbReference>
<accession>D0NDK3</accession>
<dbReference type="HOGENOM" id="CLU_1357003_0_0_1"/>
<sequence>MGFSSLLLALFASILFVHGGTISANAATNQAIEGFGSDNQEERALNLESLKKLIPGSSALQKAKTLRVVKKAEELAKKKAAVDKWLQKFQMVIIYSTSRSRRGRKKRCHPQMCTECLRKKARLEKRSTRSPLVSTIIAWFKCVHRGRDTSSRTDANTASSQDSNRSSLSDWTVGGNDYRLFLLTTLLPLQTSIERTFLRCSN</sequence>
<gene>
    <name evidence="3" type="ORF">PITG_22871</name>
</gene>
<proteinExistence type="predicted"/>